<accession>A0ABU6RR36</accession>
<organism evidence="1 2">
    <name type="scientific">Stylosanthes scabra</name>
    <dbReference type="NCBI Taxonomy" id="79078"/>
    <lineage>
        <taxon>Eukaryota</taxon>
        <taxon>Viridiplantae</taxon>
        <taxon>Streptophyta</taxon>
        <taxon>Embryophyta</taxon>
        <taxon>Tracheophyta</taxon>
        <taxon>Spermatophyta</taxon>
        <taxon>Magnoliopsida</taxon>
        <taxon>eudicotyledons</taxon>
        <taxon>Gunneridae</taxon>
        <taxon>Pentapetalae</taxon>
        <taxon>rosids</taxon>
        <taxon>fabids</taxon>
        <taxon>Fabales</taxon>
        <taxon>Fabaceae</taxon>
        <taxon>Papilionoideae</taxon>
        <taxon>50 kb inversion clade</taxon>
        <taxon>dalbergioids sensu lato</taxon>
        <taxon>Dalbergieae</taxon>
        <taxon>Pterocarpus clade</taxon>
        <taxon>Stylosanthes</taxon>
    </lineage>
</organism>
<keyword evidence="2" id="KW-1185">Reference proteome</keyword>
<gene>
    <name evidence="1" type="ORF">PIB30_077734</name>
</gene>
<protein>
    <submittedName>
        <fullName evidence="1">Uncharacterized protein</fullName>
    </submittedName>
</protein>
<proteinExistence type="predicted"/>
<sequence length="123" mass="13442">MQENEEKITSVQASLNLDTMGELEGDSREVDRPAINVSSSNSLIEITSSITTTPQVGSDASRVRKNYKKPSLKQLVRSFVSSFKSKGGGKENEEFSKKIFLADLVSDGMIVEGASQKMVPEKI</sequence>
<dbReference type="EMBL" id="JASCZI010031262">
    <property type="protein sequence ID" value="MED6126374.1"/>
    <property type="molecule type" value="Genomic_DNA"/>
</dbReference>
<comment type="caution">
    <text evidence="1">The sequence shown here is derived from an EMBL/GenBank/DDBJ whole genome shotgun (WGS) entry which is preliminary data.</text>
</comment>
<dbReference type="Proteomes" id="UP001341840">
    <property type="component" value="Unassembled WGS sequence"/>
</dbReference>
<evidence type="ECO:0000313" key="1">
    <source>
        <dbReference type="EMBL" id="MED6126374.1"/>
    </source>
</evidence>
<evidence type="ECO:0000313" key="2">
    <source>
        <dbReference type="Proteomes" id="UP001341840"/>
    </source>
</evidence>
<name>A0ABU6RR36_9FABA</name>
<reference evidence="1 2" key="1">
    <citation type="journal article" date="2023" name="Plants (Basel)">
        <title>Bridging the Gap: Combining Genomics and Transcriptomics Approaches to Understand Stylosanthes scabra, an Orphan Legume from the Brazilian Caatinga.</title>
        <authorList>
            <person name="Ferreira-Neto J.R.C."/>
            <person name="da Silva M.D."/>
            <person name="Binneck E."/>
            <person name="de Melo N.F."/>
            <person name="da Silva R.H."/>
            <person name="de Melo A.L.T.M."/>
            <person name="Pandolfi V."/>
            <person name="Bustamante F.O."/>
            <person name="Brasileiro-Vidal A.C."/>
            <person name="Benko-Iseppon A.M."/>
        </authorList>
    </citation>
    <scope>NUCLEOTIDE SEQUENCE [LARGE SCALE GENOMIC DNA]</scope>
    <source>
        <tissue evidence="1">Leaves</tissue>
    </source>
</reference>